<dbReference type="InterPro" id="IPR010193">
    <property type="entry name" value="RsbW"/>
</dbReference>
<dbReference type="NCBIfam" id="NF003144">
    <property type="entry name" value="PRK04069.1"/>
    <property type="match status" value="1"/>
</dbReference>
<protein>
    <recommendedName>
        <fullName evidence="6">Serine-protein kinase RsbW</fullName>
        <ecNumber evidence="6">2.7.11.1</ecNumber>
    </recommendedName>
    <alternativeName>
        <fullName evidence="6">Anti-sigma-B factor</fullName>
    </alternativeName>
    <alternativeName>
        <fullName evidence="6">Sigma-B negative effector RsbW</fullName>
    </alternativeName>
</protein>
<dbReference type="HAMAP" id="MF_00638">
    <property type="entry name" value="Anti_sigma_B"/>
    <property type="match status" value="1"/>
</dbReference>
<dbReference type="OrthoDB" id="9798941at2"/>
<keyword evidence="9" id="KW-1185">Reference proteome</keyword>
<comment type="caution">
    <text evidence="8">The sequence shown here is derived from an EMBL/GenBank/DDBJ whole genome shotgun (WGS) entry which is preliminary data.</text>
</comment>
<evidence type="ECO:0000259" key="7">
    <source>
        <dbReference type="Pfam" id="PF13581"/>
    </source>
</evidence>
<dbReference type="Proteomes" id="UP000321558">
    <property type="component" value="Unassembled WGS sequence"/>
</dbReference>
<keyword evidence="4 6" id="KW-0418">Kinase</keyword>
<evidence type="ECO:0000256" key="2">
    <source>
        <dbReference type="ARBA" id="ARBA00022679"/>
    </source>
</evidence>
<keyword evidence="2 6" id="KW-0808">Transferase</keyword>
<dbReference type="RefSeq" id="WP_147211137.1">
    <property type="nucleotide sequence ID" value="NZ_BJYM01000012.1"/>
</dbReference>
<keyword evidence="5 6" id="KW-0067">ATP-binding</keyword>
<comment type="similarity">
    <text evidence="6">Belongs to the anti-sigma-factor family.</text>
</comment>
<dbReference type="GO" id="GO:0016989">
    <property type="term" value="F:sigma factor antagonist activity"/>
    <property type="evidence" value="ECO:0007669"/>
    <property type="project" value="InterPro"/>
</dbReference>
<dbReference type="GO" id="GO:0004674">
    <property type="term" value="F:protein serine/threonine kinase activity"/>
    <property type="evidence" value="ECO:0007669"/>
    <property type="project" value="UniProtKB-KW"/>
</dbReference>
<feature type="domain" description="Histidine kinase/HSP90-like ATPase" evidence="7">
    <location>
        <begin position="11"/>
        <end position="140"/>
    </location>
</feature>
<reference evidence="8 9" key="1">
    <citation type="submission" date="2019-07" db="EMBL/GenBank/DDBJ databases">
        <title>Whole genome shotgun sequence of Oceanobacillus sojae NBRC 105379.</title>
        <authorList>
            <person name="Hosoyama A."/>
            <person name="Uohara A."/>
            <person name="Ohji S."/>
            <person name="Ichikawa N."/>
        </authorList>
    </citation>
    <scope>NUCLEOTIDE SEQUENCE [LARGE SCALE GENOMIC DNA]</scope>
    <source>
        <strain evidence="8 9">NBRC 105379</strain>
    </source>
</reference>
<sequence>MEAFDYIEMKVPAKAEYIGVMRLTLSGIANRMSFSYDAIEDLKVAISEAVTNAVEHAYGENESGEITVGFGLYEDRIEIMVADRGGSFNLEEVKSETGPYRSDEPVEKIREGGFGLFLIEALMDEVKINNKYGVMVIMTKYNREEEVDMDDDQVSTIQ</sequence>
<evidence type="ECO:0000313" key="8">
    <source>
        <dbReference type="EMBL" id="GEN88205.1"/>
    </source>
</evidence>
<gene>
    <name evidence="6 8" type="primary">rsbW</name>
    <name evidence="8" type="ORF">OSO01_29440</name>
</gene>
<evidence type="ECO:0000256" key="4">
    <source>
        <dbReference type="ARBA" id="ARBA00022777"/>
    </source>
</evidence>
<comment type="catalytic activity">
    <reaction evidence="6">
        <text>L-threonyl-[protein] + ATP = O-phospho-L-threonyl-[protein] + ADP + H(+)</text>
        <dbReference type="Rhea" id="RHEA:46608"/>
        <dbReference type="Rhea" id="RHEA-COMP:11060"/>
        <dbReference type="Rhea" id="RHEA-COMP:11605"/>
        <dbReference type="ChEBI" id="CHEBI:15378"/>
        <dbReference type="ChEBI" id="CHEBI:30013"/>
        <dbReference type="ChEBI" id="CHEBI:30616"/>
        <dbReference type="ChEBI" id="CHEBI:61977"/>
        <dbReference type="ChEBI" id="CHEBI:456216"/>
        <dbReference type="EC" id="2.7.11.1"/>
    </reaction>
</comment>
<dbReference type="PANTHER" id="PTHR35526">
    <property type="entry name" value="ANTI-SIGMA-F FACTOR RSBW-RELATED"/>
    <property type="match status" value="1"/>
</dbReference>
<evidence type="ECO:0000256" key="1">
    <source>
        <dbReference type="ARBA" id="ARBA00022527"/>
    </source>
</evidence>
<proteinExistence type="inferred from homology"/>
<keyword evidence="1 6" id="KW-0723">Serine/threonine-protein kinase</keyword>
<dbReference type="GO" id="GO:0005524">
    <property type="term" value="F:ATP binding"/>
    <property type="evidence" value="ECO:0007669"/>
    <property type="project" value="UniProtKB-KW"/>
</dbReference>
<evidence type="ECO:0000256" key="3">
    <source>
        <dbReference type="ARBA" id="ARBA00022741"/>
    </source>
</evidence>
<accession>A0A511ZL81</accession>
<name>A0A511ZL81_9BACI</name>
<dbReference type="AlphaFoldDB" id="A0A511ZL81"/>
<dbReference type="Pfam" id="PF13581">
    <property type="entry name" value="HATPase_c_2"/>
    <property type="match status" value="1"/>
</dbReference>
<dbReference type="CDD" id="cd16936">
    <property type="entry name" value="HATPase_RsbW-like"/>
    <property type="match status" value="1"/>
</dbReference>
<evidence type="ECO:0000313" key="9">
    <source>
        <dbReference type="Proteomes" id="UP000321558"/>
    </source>
</evidence>
<comment type="function">
    <text evidence="6">Negative regulator of sigma-B activity. Phosphorylates and inactivates its specific antagonist protein, RsbV. Upon phosphorylation of RsbV, RsbW is released and binds to sigma-B, thereby blocking its ability to form an RNA polymerase holoenzyme (E-sigma-B).</text>
</comment>
<dbReference type="PANTHER" id="PTHR35526:SF9">
    <property type="entry name" value="SERINE-PROTEIN KINASE RSBW"/>
    <property type="match status" value="1"/>
</dbReference>
<dbReference type="Gene3D" id="3.30.565.10">
    <property type="entry name" value="Histidine kinase-like ATPase, C-terminal domain"/>
    <property type="match status" value="1"/>
</dbReference>
<dbReference type="NCBIfam" id="TIGR01924">
    <property type="entry name" value="rsbW_low_gc"/>
    <property type="match status" value="1"/>
</dbReference>
<dbReference type="EC" id="2.7.11.1" evidence="6"/>
<dbReference type="InterPro" id="IPR036890">
    <property type="entry name" value="HATPase_C_sf"/>
</dbReference>
<organism evidence="8 9">
    <name type="scientific">Oceanobacillus sojae</name>
    <dbReference type="NCBI Taxonomy" id="582851"/>
    <lineage>
        <taxon>Bacteria</taxon>
        <taxon>Bacillati</taxon>
        <taxon>Bacillota</taxon>
        <taxon>Bacilli</taxon>
        <taxon>Bacillales</taxon>
        <taxon>Bacillaceae</taxon>
        <taxon>Oceanobacillus</taxon>
    </lineage>
</organism>
<dbReference type="InterPro" id="IPR003594">
    <property type="entry name" value="HATPase_dom"/>
</dbReference>
<dbReference type="STRING" id="582851.GCA_900162665_03777"/>
<keyword evidence="3 6" id="KW-0547">Nucleotide-binding</keyword>
<dbReference type="SUPFAM" id="SSF55874">
    <property type="entry name" value="ATPase domain of HSP90 chaperone/DNA topoisomerase II/histidine kinase"/>
    <property type="match status" value="1"/>
</dbReference>
<dbReference type="GO" id="GO:0106310">
    <property type="term" value="F:protein serine kinase activity"/>
    <property type="evidence" value="ECO:0007669"/>
    <property type="project" value="RHEA"/>
</dbReference>
<dbReference type="EMBL" id="BJYM01000012">
    <property type="protein sequence ID" value="GEN88205.1"/>
    <property type="molecule type" value="Genomic_DNA"/>
</dbReference>
<comment type="catalytic activity">
    <reaction evidence="6">
        <text>L-seryl-[protein] + ATP = O-phospho-L-seryl-[protein] + ADP + H(+)</text>
        <dbReference type="Rhea" id="RHEA:17989"/>
        <dbReference type="Rhea" id="RHEA-COMP:9863"/>
        <dbReference type="Rhea" id="RHEA-COMP:11604"/>
        <dbReference type="ChEBI" id="CHEBI:15378"/>
        <dbReference type="ChEBI" id="CHEBI:29999"/>
        <dbReference type="ChEBI" id="CHEBI:30616"/>
        <dbReference type="ChEBI" id="CHEBI:83421"/>
        <dbReference type="ChEBI" id="CHEBI:456216"/>
        <dbReference type="EC" id="2.7.11.1"/>
    </reaction>
</comment>
<dbReference type="InterPro" id="IPR050267">
    <property type="entry name" value="Anti-sigma-factor_SerPK"/>
</dbReference>
<evidence type="ECO:0000256" key="6">
    <source>
        <dbReference type="HAMAP-Rule" id="MF_00638"/>
    </source>
</evidence>
<evidence type="ECO:0000256" key="5">
    <source>
        <dbReference type="ARBA" id="ARBA00022840"/>
    </source>
</evidence>